<dbReference type="InterPro" id="IPR008310">
    <property type="entry name" value="UPF0735_ACT_dom-cont"/>
</dbReference>
<reference evidence="3" key="2">
    <citation type="journal article" date="2021" name="PeerJ">
        <title>Extensive microbial diversity within the chicken gut microbiome revealed by metagenomics and culture.</title>
        <authorList>
            <person name="Gilroy R."/>
            <person name="Ravi A."/>
            <person name="Getino M."/>
            <person name="Pursley I."/>
            <person name="Horton D.L."/>
            <person name="Alikhan N.F."/>
            <person name="Baker D."/>
            <person name="Gharbi K."/>
            <person name="Hall N."/>
            <person name="Watson M."/>
            <person name="Adriaenssens E.M."/>
            <person name="Foster-Nyarko E."/>
            <person name="Jarju S."/>
            <person name="Secka A."/>
            <person name="Antonio M."/>
            <person name="Oren A."/>
            <person name="Chaudhuri R.R."/>
            <person name="La Ragione R."/>
            <person name="Hildebrand F."/>
            <person name="Pallen M.J."/>
        </authorList>
    </citation>
    <scope>NUCLEOTIDE SEQUENCE</scope>
    <source>
        <strain evidence="3">ChiBcec2-4451</strain>
    </source>
</reference>
<proteinExistence type="inferred from homology"/>
<comment type="caution">
    <text evidence="3">The sequence shown here is derived from an EMBL/GenBank/DDBJ whole genome shotgun (WGS) entry which is preliminary data.</text>
</comment>
<dbReference type="InterPro" id="IPR045865">
    <property type="entry name" value="ACT-like_dom_sf"/>
</dbReference>
<dbReference type="Proteomes" id="UP000886723">
    <property type="component" value="Unassembled WGS sequence"/>
</dbReference>
<gene>
    <name evidence="3" type="ORF">IAA63_05450</name>
</gene>
<dbReference type="InterPro" id="IPR002912">
    <property type="entry name" value="ACT_dom"/>
</dbReference>
<dbReference type="Gene3D" id="3.30.70.260">
    <property type="match status" value="1"/>
</dbReference>
<dbReference type="EMBL" id="DVON01000117">
    <property type="protein sequence ID" value="HIV12571.1"/>
    <property type="molecule type" value="Genomic_DNA"/>
</dbReference>
<evidence type="ECO:0000313" key="3">
    <source>
        <dbReference type="EMBL" id="HIV12571.1"/>
    </source>
</evidence>
<reference evidence="3" key="1">
    <citation type="submission" date="2020-10" db="EMBL/GenBank/DDBJ databases">
        <authorList>
            <person name="Gilroy R."/>
        </authorList>
    </citation>
    <scope>NUCLEOTIDE SEQUENCE</scope>
    <source>
        <strain evidence="3">ChiBcec2-4451</strain>
    </source>
</reference>
<organism evidence="3 4">
    <name type="scientific">Candidatus Pullilachnospira stercoravium</name>
    <dbReference type="NCBI Taxonomy" id="2840913"/>
    <lineage>
        <taxon>Bacteria</taxon>
        <taxon>Bacillati</taxon>
        <taxon>Bacillota</taxon>
        <taxon>Clostridia</taxon>
        <taxon>Lachnospirales</taxon>
        <taxon>Lachnospiraceae</taxon>
        <taxon>Lachnospiraceae incertae sedis</taxon>
        <taxon>Candidatus Pullilachnospira</taxon>
    </lineage>
</organism>
<protein>
    <recommendedName>
        <fullName evidence="1">UPF0735 ACT domain-containing protein IAA63_05450</fullName>
    </recommendedName>
</protein>
<evidence type="ECO:0000259" key="2">
    <source>
        <dbReference type="PROSITE" id="PS51671"/>
    </source>
</evidence>
<dbReference type="NCBIfam" id="NF003361">
    <property type="entry name" value="PRK04435.1"/>
    <property type="match status" value="1"/>
</dbReference>
<accession>A0A9D1NTJ6</accession>
<dbReference type="PROSITE" id="PS51671">
    <property type="entry name" value="ACT"/>
    <property type="match status" value="1"/>
</dbReference>
<evidence type="ECO:0000256" key="1">
    <source>
        <dbReference type="HAMAP-Rule" id="MF_00707"/>
    </source>
</evidence>
<dbReference type="AlphaFoldDB" id="A0A9D1NTJ6"/>
<feature type="domain" description="ACT" evidence="2">
    <location>
        <begin position="67"/>
        <end position="142"/>
    </location>
</feature>
<evidence type="ECO:0000313" key="4">
    <source>
        <dbReference type="Proteomes" id="UP000886723"/>
    </source>
</evidence>
<name>A0A9D1NTJ6_9FIRM</name>
<dbReference type="SUPFAM" id="SSF55021">
    <property type="entry name" value="ACT-like"/>
    <property type="match status" value="1"/>
</dbReference>
<dbReference type="HAMAP" id="MF_00707">
    <property type="entry name" value="UPF0735"/>
    <property type="match status" value="1"/>
</dbReference>
<dbReference type="PIRSF" id="PIRSF025624">
    <property type="entry name" value="ACT_PheB"/>
    <property type="match status" value="1"/>
</dbReference>
<sequence>MQYYVLREKAVPEVLLRVVEAKRILDAEKSVTVQEATERAGISRSSFYKYKEDIFPFRDQARGRALTFVIQMDDTPGILSGILGCVARFGGNILTIHQSIPINGIATLTLTVETPTGAANPEVMVEEVERQSGVHYLKILGRE</sequence>
<comment type="similarity">
    <text evidence="1">Belongs to the UPF0735 family.</text>
</comment>